<keyword evidence="3" id="KW-1185">Reference proteome</keyword>
<keyword evidence="1" id="KW-0472">Membrane</keyword>
<dbReference type="EMBL" id="CP000575">
    <property type="protein sequence ID" value="ABN70107.1"/>
    <property type="molecule type" value="Genomic_DNA"/>
</dbReference>
<evidence type="ECO:0000313" key="2">
    <source>
        <dbReference type="EMBL" id="ABN70107.1"/>
    </source>
</evidence>
<name>A3DN97_STAMF</name>
<organism evidence="2 3">
    <name type="scientific">Staphylothermus marinus (strain ATCC 43588 / DSM 3639 / JCM 9404 / F1)</name>
    <dbReference type="NCBI Taxonomy" id="399550"/>
    <lineage>
        <taxon>Archaea</taxon>
        <taxon>Thermoproteota</taxon>
        <taxon>Thermoprotei</taxon>
        <taxon>Desulfurococcales</taxon>
        <taxon>Desulfurococcaceae</taxon>
        <taxon>Staphylothermus</taxon>
    </lineage>
</organism>
<protein>
    <submittedName>
        <fullName evidence="2">Uncharacterized protein</fullName>
    </submittedName>
</protein>
<evidence type="ECO:0000313" key="3">
    <source>
        <dbReference type="Proteomes" id="UP000000254"/>
    </source>
</evidence>
<keyword evidence="1" id="KW-1133">Transmembrane helix</keyword>
<dbReference type="RefSeq" id="WP_011839298.1">
    <property type="nucleotide sequence ID" value="NC_009033.1"/>
</dbReference>
<evidence type="ECO:0000256" key="1">
    <source>
        <dbReference type="SAM" id="Phobius"/>
    </source>
</evidence>
<sequence>MRVISNYISIALLLIISLALTFRFLNIILNESTILTNNIGNNFLYVNGAINTLIVNDTKILLINRTVTGKILFIEGNYTTLYNASDLLLIKTSPYEKIIIVTEGDIYIG</sequence>
<feature type="transmembrane region" description="Helical" evidence="1">
    <location>
        <begin position="7"/>
        <end position="29"/>
    </location>
</feature>
<gene>
    <name evidence="2" type="ordered locus">Smar_1009</name>
</gene>
<dbReference type="STRING" id="399550.Smar_1009"/>
<dbReference type="HOGENOM" id="CLU_2177994_0_0_2"/>
<dbReference type="AlphaFoldDB" id="A3DN97"/>
<keyword evidence="1" id="KW-0812">Transmembrane</keyword>
<dbReference type="KEGG" id="smr:Smar_1009"/>
<dbReference type="Proteomes" id="UP000000254">
    <property type="component" value="Chromosome"/>
</dbReference>
<accession>A3DN97</accession>
<dbReference type="GeneID" id="4908043"/>
<proteinExistence type="predicted"/>
<reference evidence="3" key="1">
    <citation type="journal article" date="2009" name="BMC Genomics">
        <title>The complete genome sequence of Staphylothermus marinus reveals differences in sulfur metabolism among heterotrophic Crenarchaeota.</title>
        <authorList>
            <person name="Anderson I.J."/>
            <person name="Dharmarajan L."/>
            <person name="Rodriguez J."/>
            <person name="Hooper S."/>
            <person name="Porat I."/>
            <person name="Ulrich L.E."/>
            <person name="Elkins J.G."/>
            <person name="Mavromatis K."/>
            <person name="Sun H."/>
            <person name="Land M."/>
            <person name="Lapidus A."/>
            <person name="Lucas S."/>
            <person name="Barry K."/>
            <person name="Huber H."/>
            <person name="Zhulin I.B."/>
            <person name="Whitman W.B."/>
            <person name="Mukhopadhyay B."/>
            <person name="Woese C."/>
            <person name="Bristow J."/>
            <person name="Kyrpides N."/>
        </authorList>
    </citation>
    <scope>NUCLEOTIDE SEQUENCE [LARGE SCALE GENOMIC DNA]</scope>
    <source>
        <strain evidence="3">ATCC 43588 / DSM 3639 / JCM 9404 / F1</strain>
    </source>
</reference>
<reference evidence="2 3" key="2">
    <citation type="journal article" date="2009" name="Stand. Genomic Sci.">
        <title>Complete genome sequence of Staphylothermus marinus Stetter and Fiala 1986 type strain F1.</title>
        <authorList>
            <person name="Anderson I.J."/>
            <person name="Sun H."/>
            <person name="Lapidus A."/>
            <person name="Copeland A."/>
            <person name="Glavina Del Rio T."/>
            <person name="Tice H."/>
            <person name="Dalin E."/>
            <person name="Lucas S."/>
            <person name="Barry K."/>
            <person name="Land M."/>
            <person name="Richardson P."/>
            <person name="Huber H."/>
            <person name="Kyrpides N.C."/>
        </authorList>
    </citation>
    <scope>NUCLEOTIDE SEQUENCE [LARGE SCALE GENOMIC DNA]</scope>
    <source>
        <strain evidence="3">ATCC 43588 / DSM 3639 / JCM 9404 / F1</strain>
    </source>
</reference>